<gene>
    <name evidence="2" type="ORF">LCGC14_1257550</name>
</gene>
<dbReference type="InterPro" id="IPR010330">
    <property type="entry name" value="CoiA_nuc"/>
</dbReference>
<comment type="caution">
    <text evidence="2">The sequence shown here is derived from an EMBL/GenBank/DDBJ whole genome shotgun (WGS) entry which is preliminary data.</text>
</comment>
<feature type="domain" description="Competence protein CoiA nuclease-like" evidence="1">
    <location>
        <begin position="64"/>
        <end position="164"/>
    </location>
</feature>
<evidence type="ECO:0000313" key="2">
    <source>
        <dbReference type="EMBL" id="KKM88557.1"/>
    </source>
</evidence>
<sequence>MEEKEVLAAVNVELNRVFKVNYKLPTNPQNYSWRCIECKKPLFYNQYENCFKHRGQKPEGFEPETIEHKTMKDYFYHIFPLFNSIKNRTLEYWLGDQVADVYFDLRENGEKVAIECQNSPISSKKLMERTAKYTAKGIYVLWVFNGSGSVVSEEKFPQNSEKVRVFKEETRVHNLYSGRIYYMNVVGEEVIHPPYAIHYSPYFEHRGLKGNIFGREKYYRGLKNAVYGNVLTYKISSNWNLSFFILSQSCVLQIINVEIFGCSFAILRNSKISSDFKR</sequence>
<proteinExistence type="predicted"/>
<dbReference type="EMBL" id="LAZR01006943">
    <property type="protein sequence ID" value="KKM88557.1"/>
    <property type="molecule type" value="Genomic_DNA"/>
</dbReference>
<evidence type="ECO:0000259" key="1">
    <source>
        <dbReference type="Pfam" id="PF06054"/>
    </source>
</evidence>
<reference evidence="2" key="1">
    <citation type="journal article" date="2015" name="Nature">
        <title>Complex archaea that bridge the gap between prokaryotes and eukaryotes.</title>
        <authorList>
            <person name="Spang A."/>
            <person name="Saw J.H."/>
            <person name="Jorgensen S.L."/>
            <person name="Zaremba-Niedzwiedzka K."/>
            <person name="Martijn J."/>
            <person name="Lind A.E."/>
            <person name="van Eijk R."/>
            <person name="Schleper C."/>
            <person name="Guy L."/>
            <person name="Ettema T.J."/>
        </authorList>
    </citation>
    <scope>NUCLEOTIDE SEQUENCE</scope>
</reference>
<name>A0A0F9P520_9ZZZZ</name>
<dbReference type="Pfam" id="PF06054">
    <property type="entry name" value="CoiA_nuc"/>
    <property type="match status" value="1"/>
</dbReference>
<protein>
    <recommendedName>
        <fullName evidence="1">Competence protein CoiA nuclease-like domain-containing protein</fullName>
    </recommendedName>
</protein>
<dbReference type="AlphaFoldDB" id="A0A0F9P520"/>
<organism evidence="2">
    <name type="scientific">marine sediment metagenome</name>
    <dbReference type="NCBI Taxonomy" id="412755"/>
    <lineage>
        <taxon>unclassified sequences</taxon>
        <taxon>metagenomes</taxon>
        <taxon>ecological metagenomes</taxon>
    </lineage>
</organism>
<accession>A0A0F9P520</accession>